<evidence type="ECO:0000313" key="4">
    <source>
        <dbReference type="Proteomes" id="UP000664385"/>
    </source>
</evidence>
<dbReference type="Pfam" id="PF01261">
    <property type="entry name" value="AP_endonuc_2"/>
    <property type="match status" value="1"/>
</dbReference>
<proteinExistence type="predicted"/>
<comment type="caution">
    <text evidence="3">The sequence shown here is derived from an EMBL/GenBank/DDBJ whole genome shotgun (WGS) entry which is preliminary data.</text>
</comment>
<dbReference type="InterPro" id="IPR050312">
    <property type="entry name" value="IolE/XylAMocC-like"/>
</dbReference>
<dbReference type="GO" id="GO:0016853">
    <property type="term" value="F:isomerase activity"/>
    <property type="evidence" value="ECO:0007669"/>
    <property type="project" value="UniProtKB-KW"/>
</dbReference>
<dbReference type="AlphaFoldDB" id="A0A939ITU9"/>
<keyword evidence="3" id="KW-0413">Isomerase</keyword>
<dbReference type="SUPFAM" id="SSF51658">
    <property type="entry name" value="Xylose isomerase-like"/>
    <property type="match status" value="1"/>
</dbReference>
<reference evidence="3" key="1">
    <citation type="submission" date="2020-12" db="EMBL/GenBank/DDBJ databases">
        <title>PHA producing bacteria isolated from mangrove.</title>
        <authorList>
            <person name="Zheng W."/>
            <person name="Yu S."/>
            <person name="Huang Y."/>
        </authorList>
    </citation>
    <scope>NUCLEOTIDE SEQUENCE</scope>
    <source>
        <strain evidence="3">GN8-5</strain>
    </source>
</reference>
<dbReference type="EMBL" id="JAEMWU010000001">
    <property type="protein sequence ID" value="MBN8204339.1"/>
    <property type="molecule type" value="Genomic_DNA"/>
</dbReference>
<dbReference type="PANTHER" id="PTHR12110">
    <property type="entry name" value="HYDROXYPYRUVATE ISOMERASE"/>
    <property type="match status" value="1"/>
</dbReference>
<feature type="domain" description="Xylose isomerase-like TIM barrel" evidence="2">
    <location>
        <begin position="22"/>
        <end position="162"/>
    </location>
</feature>
<dbReference type="Proteomes" id="UP000664385">
    <property type="component" value="Unassembled WGS sequence"/>
</dbReference>
<accession>A0A939ITU9</accession>
<name>A0A939ITU9_9MICO</name>
<sequence>MMRPGLCSVTFRQLTPEQLVPLAAEAGLQVIEWGGDVHVPAGDVERAAQVAELTSDAGLLTCSYGAYFRADPDEALTPALDSAAALGADRVRIWAGRVDSADASSQQYAQTVARLRDAAAEAVECGITLALEYHRGTLADTPQATLRLLADVGSPALTTYWQPSVGAPDAVALAEYDAVAAHTSAVHVFSWWPAAERLRLRERAELWRALFTAASAQALPPRDALLEFVPDDDPALLASEAATLRALLAGEAGEPAP</sequence>
<dbReference type="InterPro" id="IPR013022">
    <property type="entry name" value="Xyl_isomerase-like_TIM-brl"/>
</dbReference>
<gene>
    <name evidence="3" type="ORF">JF543_00030</name>
</gene>
<organism evidence="3 4">
    <name type="scientific">Microbacterium esteraromaticum</name>
    <dbReference type="NCBI Taxonomy" id="57043"/>
    <lineage>
        <taxon>Bacteria</taxon>
        <taxon>Bacillati</taxon>
        <taxon>Actinomycetota</taxon>
        <taxon>Actinomycetes</taxon>
        <taxon>Micrococcales</taxon>
        <taxon>Microbacteriaceae</taxon>
        <taxon>Microbacterium</taxon>
    </lineage>
</organism>
<keyword evidence="1" id="KW-0119">Carbohydrate metabolism</keyword>
<evidence type="ECO:0000259" key="2">
    <source>
        <dbReference type="Pfam" id="PF01261"/>
    </source>
</evidence>
<dbReference type="Gene3D" id="3.20.20.150">
    <property type="entry name" value="Divalent-metal-dependent TIM barrel enzymes"/>
    <property type="match status" value="1"/>
</dbReference>
<dbReference type="PANTHER" id="PTHR12110:SF41">
    <property type="entry name" value="INOSOSE DEHYDRATASE"/>
    <property type="match status" value="1"/>
</dbReference>
<evidence type="ECO:0000256" key="1">
    <source>
        <dbReference type="ARBA" id="ARBA00023277"/>
    </source>
</evidence>
<protein>
    <submittedName>
        <fullName evidence="3">Sugar phosphate isomerase/epimerase</fullName>
    </submittedName>
</protein>
<evidence type="ECO:0000313" key="3">
    <source>
        <dbReference type="EMBL" id="MBN8204339.1"/>
    </source>
</evidence>
<dbReference type="InterPro" id="IPR036237">
    <property type="entry name" value="Xyl_isomerase-like_sf"/>
</dbReference>